<evidence type="ECO:0000313" key="3">
    <source>
        <dbReference type="Proteomes" id="UP001161247"/>
    </source>
</evidence>
<evidence type="ECO:0000313" key="2">
    <source>
        <dbReference type="EMBL" id="CAI9089719.1"/>
    </source>
</evidence>
<dbReference type="PANTHER" id="PTHR37242">
    <property type="entry name" value="OS09G0569450 PROTEIN"/>
    <property type="match status" value="1"/>
</dbReference>
<evidence type="ECO:0000256" key="1">
    <source>
        <dbReference type="SAM" id="MobiDB-lite"/>
    </source>
</evidence>
<dbReference type="EMBL" id="OX459118">
    <property type="protein sequence ID" value="CAI9089719.1"/>
    <property type="molecule type" value="Genomic_DNA"/>
</dbReference>
<feature type="compositionally biased region" description="Basic and acidic residues" evidence="1">
    <location>
        <begin position="95"/>
        <end position="106"/>
    </location>
</feature>
<feature type="region of interest" description="Disordered" evidence="1">
    <location>
        <begin position="1"/>
        <end position="49"/>
    </location>
</feature>
<organism evidence="2 3">
    <name type="scientific">Oldenlandia corymbosa var. corymbosa</name>
    <dbReference type="NCBI Taxonomy" id="529605"/>
    <lineage>
        <taxon>Eukaryota</taxon>
        <taxon>Viridiplantae</taxon>
        <taxon>Streptophyta</taxon>
        <taxon>Embryophyta</taxon>
        <taxon>Tracheophyta</taxon>
        <taxon>Spermatophyta</taxon>
        <taxon>Magnoliopsida</taxon>
        <taxon>eudicotyledons</taxon>
        <taxon>Gunneridae</taxon>
        <taxon>Pentapetalae</taxon>
        <taxon>asterids</taxon>
        <taxon>lamiids</taxon>
        <taxon>Gentianales</taxon>
        <taxon>Rubiaceae</taxon>
        <taxon>Rubioideae</taxon>
        <taxon>Spermacoceae</taxon>
        <taxon>Hedyotis-Oldenlandia complex</taxon>
        <taxon>Oldenlandia</taxon>
    </lineage>
</organism>
<accession>A0AAV1C221</accession>
<name>A0AAV1C221_OLDCO</name>
<keyword evidence="3" id="KW-1185">Reference proteome</keyword>
<gene>
    <name evidence="2" type="ORF">OLC1_LOCUS2010</name>
</gene>
<proteinExistence type="predicted"/>
<dbReference type="AlphaFoldDB" id="A0AAV1C221"/>
<sequence>MSDLQLYYLPPPPLPIPASNSSHGHDDLPPPSSSHEQRPSASGSKRFDPSRMIGIIRRKALVRDLAAVYHAECLAYCQGLLEMQRKAEEAYADLKVEEKSKKETSRPPKRLKKSR</sequence>
<dbReference type="Proteomes" id="UP001161247">
    <property type="component" value="Chromosome 1"/>
</dbReference>
<reference evidence="2" key="1">
    <citation type="submission" date="2023-03" db="EMBL/GenBank/DDBJ databases">
        <authorList>
            <person name="Julca I."/>
        </authorList>
    </citation>
    <scope>NUCLEOTIDE SEQUENCE</scope>
</reference>
<feature type="region of interest" description="Disordered" evidence="1">
    <location>
        <begin position="95"/>
        <end position="115"/>
    </location>
</feature>
<dbReference type="PANTHER" id="PTHR37242:SF1">
    <property type="entry name" value="OS09G0569450 PROTEIN"/>
    <property type="match status" value="1"/>
</dbReference>
<protein>
    <submittedName>
        <fullName evidence="2">OLC1v1024346C1</fullName>
    </submittedName>
</protein>